<keyword evidence="3" id="KW-1185">Reference proteome</keyword>
<proteinExistence type="predicted"/>
<sequence length="134" mass="15748">MVFLRKKEKLTFLGYSLRQWALLFSIMFFIFTAIFITLSILGLLKSEYGWKLIRADIVEEEFKNESYDSSMHKQISSNKRKLCDSIQSELMKTCVFYLCSWMGLLNLITVICLLYGVIIRSYVHILPWIIVSLV</sequence>
<feature type="transmembrane region" description="Helical" evidence="1">
    <location>
        <begin position="95"/>
        <end position="118"/>
    </location>
</feature>
<protein>
    <recommendedName>
        <fullName evidence="4">ATP synthase F0 subunit 8</fullName>
    </recommendedName>
</protein>
<gene>
    <name evidence="2" type="ORF">QE152_g39450</name>
</gene>
<comment type="caution">
    <text evidence="2">The sequence shown here is derived from an EMBL/GenBank/DDBJ whole genome shotgun (WGS) entry which is preliminary data.</text>
</comment>
<organism evidence="2 3">
    <name type="scientific">Popillia japonica</name>
    <name type="common">Japanese beetle</name>
    <dbReference type="NCBI Taxonomy" id="7064"/>
    <lineage>
        <taxon>Eukaryota</taxon>
        <taxon>Metazoa</taxon>
        <taxon>Ecdysozoa</taxon>
        <taxon>Arthropoda</taxon>
        <taxon>Hexapoda</taxon>
        <taxon>Insecta</taxon>
        <taxon>Pterygota</taxon>
        <taxon>Neoptera</taxon>
        <taxon>Endopterygota</taxon>
        <taxon>Coleoptera</taxon>
        <taxon>Polyphaga</taxon>
        <taxon>Scarabaeiformia</taxon>
        <taxon>Scarabaeidae</taxon>
        <taxon>Rutelinae</taxon>
        <taxon>Popillia</taxon>
    </lineage>
</organism>
<dbReference type="AlphaFoldDB" id="A0AAW1HU82"/>
<evidence type="ECO:0008006" key="4">
    <source>
        <dbReference type="Google" id="ProtNLM"/>
    </source>
</evidence>
<keyword evidence="1" id="KW-0812">Transmembrane</keyword>
<evidence type="ECO:0000313" key="3">
    <source>
        <dbReference type="Proteomes" id="UP001458880"/>
    </source>
</evidence>
<dbReference type="Proteomes" id="UP001458880">
    <property type="component" value="Unassembled WGS sequence"/>
</dbReference>
<name>A0AAW1HU82_POPJA</name>
<evidence type="ECO:0000256" key="1">
    <source>
        <dbReference type="SAM" id="Phobius"/>
    </source>
</evidence>
<keyword evidence="1" id="KW-0472">Membrane</keyword>
<reference evidence="2 3" key="1">
    <citation type="journal article" date="2024" name="BMC Genomics">
        <title>De novo assembly and annotation of Popillia japonica's genome with initial clues to its potential as an invasive pest.</title>
        <authorList>
            <person name="Cucini C."/>
            <person name="Boschi S."/>
            <person name="Funari R."/>
            <person name="Cardaioli E."/>
            <person name="Iannotti N."/>
            <person name="Marturano G."/>
            <person name="Paoli F."/>
            <person name="Bruttini M."/>
            <person name="Carapelli A."/>
            <person name="Frati F."/>
            <person name="Nardi F."/>
        </authorList>
    </citation>
    <scope>NUCLEOTIDE SEQUENCE [LARGE SCALE GENOMIC DNA]</scope>
    <source>
        <strain evidence="2">DMR45628</strain>
    </source>
</reference>
<dbReference type="EMBL" id="JASPKY010000938">
    <property type="protein sequence ID" value="KAK9680067.1"/>
    <property type="molecule type" value="Genomic_DNA"/>
</dbReference>
<feature type="transmembrane region" description="Helical" evidence="1">
    <location>
        <begin position="20"/>
        <end position="44"/>
    </location>
</feature>
<keyword evidence="1" id="KW-1133">Transmembrane helix</keyword>
<accession>A0AAW1HU82</accession>
<evidence type="ECO:0000313" key="2">
    <source>
        <dbReference type="EMBL" id="KAK9680067.1"/>
    </source>
</evidence>